<evidence type="ECO:0000313" key="6">
    <source>
        <dbReference type="Proteomes" id="UP000250572"/>
    </source>
</evidence>
<dbReference type="PANTHER" id="PTHR23076">
    <property type="entry name" value="METALLOPROTEASE M41 FTSH"/>
    <property type="match status" value="1"/>
</dbReference>
<comment type="caution">
    <text evidence="5">The sequence shown here is derived from an EMBL/GenBank/DDBJ whole genome shotgun (WGS) entry which is preliminary data.</text>
</comment>
<dbReference type="InterPro" id="IPR037219">
    <property type="entry name" value="Peptidase_M41-like"/>
</dbReference>
<dbReference type="AlphaFoldDB" id="A0A315VKR1"/>
<comment type="cofactor">
    <cofactor evidence="1">
        <name>Zn(2+)</name>
        <dbReference type="ChEBI" id="CHEBI:29105"/>
    </cofactor>
</comment>
<name>A0A315VKR1_GAMAF</name>
<dbReference type="GO" id="GO:0007005">
    <property type="term" value="P:mitochondrion organization"/>
    <property type="evidence" value="ECO:0007669"/>
    <property type="project" value="TreeGrafter"/>
</dbReference>
<organism evidence="5 6">
    <name type="scientific">Gambusia affinis</name>
    <name type="common">Western mosquitofish</name>
    <name type="synonym">Heterandria affinis</name>
    <dbReference type="NCBI Taxonomy" id="33528"/>
    <lineage>
        <taxon>Eukaryota</taxon>
        <taxon>Metazoa</taxon>
        <taxon>Chordata</taxon>
        <taxon>Craniata</taxon>
        <taxon>Vertebrata</taxon>
        <taxon>Euteleostomi</taxon>
        <taxon>Actinopterygii</taxon>
        <taxon>Neopterygii</taxon>
        <taxon>Teleostei</taxon>
        <taxon>Neoteleostei</taxon>
        <taxon>Acanthomorphata</taxon>
        <taxon>Ovalentaria</taxon>
        <taxon>Atherinomorphae</taxon>
        <taxon>Cyprinodontiformes</taxon>
        <taxon>Poeciliidae</taxon>
        <taxon>Poeciliinae</taxon>
        <taxon>Gambusia</taxon>
    </lineage>
</organism>
<dbReference type="Proteomes" id="UP000250572">
    <property type="component" value="Unassembled WGS sequence"/>
</dbReference>
<accession>A0A315VKR1</accession>
<proteinExistence type="predicted"/>
<dbReference type="PANTHER" id="PTHR23076:SF97">
    <property type="entry name" value="ATP-DEPENDENT ZINC METALLOPROTEASE YME1L1"/>
    <property type="match status" value="1"/>
</dbReference>
<dbReference type="GO" id="GO:0006515">
    <property type="term" value="P:protein quality control for misfolded or incompletely synthesized proteins"/>
    <property type="evidence" value="ECO:0007669"/>
    <property type="project" value="TreeGrafter"/>
</dbReference>
<keyword evidence="3" id="KW-0378">Hydrolase</keyword>
<dbReference type="SUPFAM" id="SSF140990">
    <property type="entry name" value="FtsH protease domain-like"/>
    <property type="match status" value="1"/>
</dbReference>
<feature type="non-terminal residue" evidence="5">
    <location>
        <position position="152"/>
    </location>
</feature>
<sequence length="152" mass="17018">PERRSAEVDQKNKLITAYHESGHAIVAYYTKDAMPINKATIMPRGPSLGHVSMLPENDRWSETRSQLLAQMDVSMGGRVAEEIIFGHENITTGASSDFDSATRIAKMMVTRYGMCEKLGVMTYSDLTNQSPETQAAVEQEVRVLLKVYLHRI</sequence>
<keyword evidence="2" id="KW-0645">Protease</keyword>
<dbReference type="Gene3D" id="1.20.58.760">
    <property type="entry name" value="Peptidase M41"/>
    <property type="match status" value="1"/>
</dbReference>
<dbReference type="GO" id="GO:0004222">
    <property type="term" value="F:metalloendopeptidase activity"/>
    <property type="evidence" value="ECO:0007669"/>
    <property type="project" value="InterPro"/>
</dbReference>
<gene>
    <name evidence="5" type="ORF">CCH79_00021029</name>
</gene>
<dbReference type="GO" id="GO:0005743">
    <property type="term" value="C:mitochondrial inner membrane"/>
    <property type="evidence" value="ECO:0007669"/>
    <property type="project" value="TreeGrafter"/>
</dbReference>
<evidence type="ECO:0000313" key="5">
    <source>
        <dbReference type="EMBL" id="PWA24093.1"/>
    </source>
</evidence>
<dbReference type="InterPro" id="IPR000642">
    <property type="entry name" value="Peptidase_M41"/>
</dbReference>
<evidence type="ECO:0000259" key="4">
    <source>
        <dbReference type="Pfam" id="PF01434"/>
    </source>
</evidence>
<reference evidence="5 6" key="1">
    <citation type="journal article" date="2018" name="G3 (Bethesda)">
        <title>A High-Quality Reference Genome for the Invasive Mosquitofish Gambusia affinis Using a Chicago Library.</title>
        <authorList>
            <person name="Hoffberg S.L."/>
            <person name="Troendle N.J."/>
            <person name="Glenn T.C."/>
            <person name="Mahmud O."/>
            <person name="Louha S."/>
            <person name="Chalopin D."/>
            <person name="Bennetzen J.L."/>
            <person name="Mauricio R."/>
        </authorList>
    </citation>
    <scope>NUCLEOTIDE SEQUENCE [LARGE SCALE GENOMIC DNA]</scope>
    <source>
        <strain evidence="5">NE01/NJP1002.9</strain>
        <tissue evidence="5">Muscle</tissue>
    </source>
</reference>
<keyword evidence="6" id="KW-1185">Reference proteome</keyword>
<dbReference type="FunFam" id="1.20.58.760:FF:000002">
    <property type="entry name" value="ATP-dependent zinc metalloprotease FtsH"/>
    <property type="match status" value="1"/>
</dbReference>
<dbReference type="GO" id="GO:0005524">
    <property type="term" value="F:ATP binding"/>
    <property type="evidence" value="ECO:0007669"/>
    <property type="project" value="InterPro"/>
</dbReference>
<feature type="non-terminal residue" evidence="5">
    <location>
        <position position="1"/>
    </location>
</feature>
<dbReference type="Pfam" id="PF01434">
    <property type="entry name" value="Peptidase_M41"/>
    <property type="match status" value="1"/>
</dbReference>
<keyword evidence="3" id="KW-0482">Metalloprotease</keyword>
<evidence type="ECO:0000256" key="2">
    <source>
        <dbReference type="ARBA" id="ARBA00022670"/>
    </source>
</evidence>
<dbReference type="EMBL" id="NHOQ01001505">
    <property type="protein sequence ID" value="PWA24093.1"/>
    <property type="molecule type" value="Genomic_DNA"/>
</dbReference>
<protein>
    <recommendedName>
        <fullName evidence="4">Peptidase M41 domain-containing protein</fullName>
    </recommendedName>
</protein>
<evidence type="ECO:0000256" key="3">
    <source>
        <dbReference type="ARBA" id="ARBA00023049"/>
    </source>
</evidence>
<feature type="domain" description="Peptidase M41" evidence="4">
    <location>
        <begin position="8"/>
        <end position="144"/>
    </location>
</feature>
<evidence type="ECO:0000256" key="1">
    <source>
        <dbReference type="ARBA" id="ARBA00001947"/>
    </source>
</evidence>
<dbReference type="GO" id="GO:0004176">
    <property type="term" value="F:ATP-dependent peptidase activity"/>
    <property type="evidence" value="ECO:0007669"/>
    <property type="project" value="InterPro"/>
</dbReference>